<keyword evidence="4 6" id="KW-1133">Transmembrane helix</keyword>
<dbReference type="InterPro" id="IPR033480">
    <property type="entry name" value="sCache_2"/>
</dbReference>
<evidence type="ECO:0000256" key="5">
    <source>
        <dbReference type="ARBA" id="ARBA00023136"/>
    </source>
</evidence>
<reference evidence="8 9" key="1">
    <citation type="journal article" date="2015" name="Stand. Genomic Sci.">
        <title>Complete genome sequence and description of Salinispira pacifica gen. nov., sp. nov., a novel spirochaete isolated form a hypersaline microbial mat.</title>
        <authorList>
            <person name="Ben Hania W."/>
            <person name="Joseph M."/>
            <person name="Schumann P."/>
            <person name="Bunk B."/>
            <person name="Fiebig A."/>
            <person name="Sproer C."/>
            <person name="Klenk H.P."/>
            <person name="Fardeau M.L."/>
            <person name="Spring S."/>
        </authorList>
    </citation>
    <scope>NUCLEOTIDE SEQUENCE [LARGE SCALE GENOMIC DNA]</scope>
    <source>
        <strain evidence="8 9">L21-RPul-D2</strain>
    </source>
</reference>
<keyword evidence="3 6" id="KW-0812">Transmembrane</keyword>
<accession>V5WKS1</accession>
<evidence type="ECO:0000313" key="8">
    <source>
        <dbReference type="EMBL" id="AHC15791.1"/>
    </source>
</evidence>
<dbReference type="KEGG" id="slr:L21SP2_2438"/>
<proteinExistence type="predicted"/>
<dbReference type="EMBL" id="CP006939">
    <property type="protein sequence ID" value="AHC15791.1"/>
    <property type="molecule type" value="Genomic_DNA"/>
</dbReference>
<dbReference type="GO" id="GO:0005886">
    <property type="term" value="C:plasma membrane"/>
    <property type="evidence" value="ECO:0007669"/>
    <property type="project" value="UniProtKB-SubCell"/>
</dbReference>
<dbReference type="eggNOG" id="COG0840">
    <property type="taxonomic scope" value="Bacteria"/>
</dbReference>
<keyword evidence="9" id="KW-1185">Reference proteome</keyword>
<dbReference type="STRING" id="1307761.L21SP2_2438"/>
<dbReference type="RefSeq" id="WP_024268694.1">
    <property type="nucleotide sequence ID" value="NC_023035.1"/>
</dbReference>
<keyword evidence="5 6" id="KW-0472">Membrane</keyword>
<evidence type="ECO:0000259" key="7">
    <source>
        <dbReference type="SMART" id="SM01049"/>
    </source>
</evidence>
<sequence>MSIRWKIFIPIAITIFGYLLLMVVLTSTTVSGDMIEQNEQFAEIYVDEIHAHITSFYTETERQGEILRNDVERRLEELVQSVTGMLQGLHQMELDGDLTRAEAQEMAVEQINNMWFGLDGYFWIDTTEHINVALPPDPSVVGTSRFDLTDRRGTKIIQEMVSSSLEQGTAWVEYYFPKPGESEPSLKLGHTRLFEPWNWVVGTGEYIDNIEEELQAIRQESIRELNTSLYANLSQDNYPIIVNSEGEFVAYVDQSVVGTNPNFADALSGESLNDLFQES</sequence>
<evidence type="ECO:0000256" key="2">
    <source>
        <dbReference type="ARBA" id="ARBA00022475"/>
    </source>
</evidence>
<keyword evidence="2" id="KW-1003">Cell membrane</keyword>
<evidence type="ECO:0000256" key="6">
    <source>
        <dbReference type="SAM" id="Phobius"/>
    </source>
</evidence>
<comment type="subcellular location">
    <subcellularLocation>
        <location evidence="1">Cell membrane</location>
        <topology evidence="1">Multi-pass membrane protein</topology>
    </subcellularLocation>
</comment>
<dbReference type="Proteomes" id="UP000018680">
    <property type="component" value="Chromosome"/>
</dbReference>
<dbReference type="Gene3D" id="3.30.450.20">
    <property type="entry name" value="PAS domain"/>
    <property type="match status" value="1"/>
</dbReference>
<dbReference type="HOGENOM" id="CLU_997120_0_0_12"/>
<dbReference type="Pfam" id="PF17200">
    <property type="entry name" value="sCache_2"/>
    <property type="match status" value="1"/>
</dbReference>
<protein>
    <recommendedName>
        <fullName evidence="7">Single Cache domain-containing protein</fullName>
    </recommendedName>
</protein>
<evidence type="ECO:0000256" key="4">
    <source>
        <dbReference type="ARBA" id="ARBA00022989"/>
    </source>
</evidence>
<dbReference type="SMART" id="SM01049">
    <property type="entry name" value="Cache_2"/>
    <property type="match status" value="1"/>
</dbReference>
<gene>
    <name evidence="8" type="ORF">L21SP2_2438</name>
</gene>
<name>V5WKS1_9SPIO</name>
<feature type="domain" description="Single Cache" evidence="7">
    <location>
        <begin position="64"/>
        <end position="158"/>
    </location>
</feature>
<dbReference type="AlphaFoldDB" id="V5WKS1"/>
<organism evidence="8 9">
    <name type="scientific">Salinispira pacifica</name>
    <dbReference type="NCBI Taxonomy" id="1307761"/>
    <lineage>
        <taxon>Bacteria</taxon>
        <taxon>Pseudomonadati</taxon>
        <taxon>Spirochaetota</taxon>
        <taxon>Spirochaetia</taxon>
        <taxon>Spirochaetales</taxon>
        <taxon>Spirochaetaceae</taxon>
        <taxon>Salinispira</taxon>
    </lineage>
</organism>
<evidence type="ECO:0000256" key="3">
    <source>
        <dbReference type="ARBA" id="ARBA00022692"/>
    </source>
</evidence>
<evidence type="ECO:0000256" key="1">
    <source>
        <dbReference type="ARBA" id="ARBA00004651"/>
    </source>
</evidence>
<feature type="transmembrane region" description="Helical" evidence="6">
    <location>
        <begin position="7"/>
        <end position="25"/>
    </location>
</feature>
<evidence type="ECO:0000313" key="9">
    <source>
        <dbReference type="Proteomes" id="UP000018680"/>
    </source>
</evidence>